<proteinExistence type="predicted"/>
<name>A0AAJ1BCJ6_9ACTO</name>
<dbReference type="RefSeq" id="WP_238127785.1">
    <property type="nucleotide sequence ID" value="NZ_JAKNHJ010000005.1"/>
</dbReference>
<protein>
    <submittedName>
        <fullName evidence="1">Uncharacterized protein</fullName>
    </submittedName>
</protein>
<dbReference type="AlphaFoldDB" id="A0AAJ1BCJ6"/>
<gene>
    <name evidence="1" type="ORF">L0M99_03450</name>
</gene>
<dbReference type="Proteomes" id="UP001200537">
    <property type="component" value="Unassembled WGS sequence"/>
</dbReference>
<reference evidence="1" key="1">
    <citation type="submission" date="2022-01" db="EMBL/GenBank/DDBJ databases">
        <title>Collection of gut derived symbiotic bacterial strains cultured from healthy donors.</title>
        <authorList>
            <person name="Lin H."/>
            <person name="Kohout C."/>
            <person name="Waligurski E."/>
            <person name="Pamer E.G."/>
        </authorList>
    </citation>
    <scope>NUCLEOTIDE SEQUENCE</scope>
    <source>
        <strain evidence="1">DFI.7.46</strain>
    </source>
</reference>
<evidence type="ECO:0000313" key="1">
    <source>
        <dbReference type="EMBL" id="MCG4617555.1"/>
    </source>
</evidence>
<accession>A0AAJ1BCJ6</accession>
<evidence type="ECO:0000313" key="2">
    <source>
        <dbReference type="Proteomes" id="UP001200537"/>
    </source>
</evidence>
<sequence length="152" mass="16902">MITKTLAAEIIGYLAGCGVLNVKGENQALIWADYLNHAGENITEALKSDVEAATRNLVLTWQNSREYAPRISPEALAHEIRKIQAARLNAVENAAPENSRINPPENPDSYVTWEKTRRFLIAVKALPVETAEREALTKARQISKLPAQRSEK</sequence>
<comment type="caution">
    <text evidence="1">The sequence shown here is derived from an EMBL/GenBank/DDBJ whole genome shotgun (WGS) entry which is preliminary data.</text>
</comment>
<dbReference type="EMBL" id="JAKNHJ010000005">
    <property type="protein sequence ID" value="MCG4617555.1"/>
    <property type="molecule type" value="Genomic_DNA"/>
</dbReference>
<organism evidence="1 2">
    <name type="scientific">Varibaculum cambriense</name>
    <dbReference type="NCBI Taxonomy" id="184870"/>
    <lineage>
        <taxon>Bacteria</taxon>
        <taxon>Bacillati</taxon>
        <taxon>Actinomycetota</taxon>
        <taxon>Actinomycetes</taxon>
        <taxon>Actinomycetales</taxon>
        <taxon>Actinomycetaceae</taxon>
        <taxon>Varibaculum</taxon>
    </lineage>
</organism>